<feature type="region of interest" description="Disordered" evidence="1">
    <location>
        <begin position="158"/>
        <end position="210"/>
    </location>
</feature>
<dbReference type="PANTHER" id="PTHR35381:SF1">
    <property type="entry name" value="EF-HAND DOMAIN-CONTAINING PROTEIN"/>
    <property type="match status" value="1"/>
</dbReference>
<feature type="compositionally biased region" description="Low complexity" evidence="1">
    <location>
        <begin position="175"/>
        <end position="188"/>
    </location>
</feature>
<accession>A0A9W7B3N9</accession>
<feature type="region of interest" description="Disordered" evidence="1">
    <location>
        <begin position="89"/>
        <end position="140"/>
    </location>
</feature>
<dbReference type="Proteomes" id="UP001165160">
    <property type="component" value="Unassembled WGS sequence"/>
</dbReference>
<gene>
    <name evidence="2" type="ORF">TrVE_jg1028</name>
</gene>
<sequence>MATPQSSRIICVLEVFHSQSKKARLEVFADSSPRALAEEFAGKHNLSDKYKKALERHIEENMREKEGSRQSLSPSSTIATNTVENVKQGGALFPSDDQDPFNTNNLPRSTPDSANAMGREEGGENDGNDNDHDDDSEEQHSKMWADLKNHWATPVGFAPPKLHTSHPSIPSKIRSASVASNGSSSYDSTTGKKKKKKKKRKDSEISTKAKRISARLYEHASSIKKRHEDRREVHQNAELEYCSSNQFSTSKKTKQMAGRRSMFMISSYSPEQMHAMAVMTGGTSDSNSQTSNLNDFGNRLHLEAGMKIQRRKKLMEEKEKREKEGELEGCTFKPELSVGTEAIKKTKKREKNVFEELHEKQEEVMEKKAYNEQIAFVNKDCTFKPEINDHSEVLHMLSGMEEGTGEVEKRPKFEVLYAERNKRAEKVEEIKNSLPTHEADECTFKPNIGANAHRSKPDKNSTEFVNRLYNEHETILKKKEERVKQIQEAWFKPEIGRSPLNARNVENLPIHEHLSGLDKKSQEVKKVKAEGREAQEKEIRTFKANKKSQKMLESMKRQSCEELFRVLLATIDFKRQGGDRKGDVNESIAELVADMQDEVGGEGMEAGRGDWRVKLLDATLCDPDLFDDNVSKIVKPLLARHQGSPMSLNLFVDLAIIELDRVGIEALDVVRTMRNRQREQRSAALKAKSSSEKSPTQRLKGMAKFKAVANAVKQFHPSINKKSAKIASNQSRRGKGELLFQSLHAAQKIIESRKETMRKLQIKEEEEEWTFKPVLMAAKTYKGKGNYPIKG</sequence>
<evidence type="ECO:0000256" key="1">
    <source>
        <dbReference type="SAM" id="MobiDB-lite"/>
    </source>
</evidence>
<reference evidence="3" key="1">
    <citation type="journal article" date="2023" name="Commun. Biol.">
        <title>Genome analysis of Parmales, the sister group of diatoms, reveals the evolutionary specialization of diatoms from phago-mixotrophs to photoautotrophs.</title>
        <authorList>
            <person name="Ban H."/>
            <person name="Sato S."/>
            <person name="Yoshikawa S."/>
            <person name="Yamada K."/>
            <person name="Nakamura Y."/>
            <person name="Ichinomiya M."/>
            <person name="Sato N."/>
            <person name="Blanc-Mathieu R."/>
            <person name="Endo H."/>
            <person name="Kuwata A."/>
            <person name="Ogata H."/>
        </authorList>
    </citation>
    <scope>NUCLEOTIDE SEQUENCE [LARGE SCALE GENOMIC DNA]</scope>
    <source>
        <strain evidence="3">NIES 3699</strain>
    </source>
</reference>
<evidence type="ECO:0000313" key="2">
    <source>
        <dbReference type="EMBL" id="GMH83396.1"/>
    </source>
</evidence>
<evidence type="ECO:0000313" key="3">
    <source>
        <dbReference type="Proteomes" id="UP001165160"/>
    </source>
</evidence>
<feature type="compositionally biased region" description="Polar residues" evidence="1">
    <location>
        <begin position="100"/>
        <end position="113"/>
    </location>
</feature>
<dbReference type="EMBL" id="BRXX01000026">
    <property type="protein sequence ID" value="GMH83396.1"/>
    <property type="molecule type" value="Genomic_DNA"/>
</dbReference>
<dbReference type="PANTHER" id="PTHR35381">
    <property type="entry name" value="EF-HAND DOMAIN-CONTAINING PROTEIN"/>
    <property type="match status" value="1"/>
</dbReference>
<organism evidence="2 3">
    <name type="scientific">Triparma verrucosa</name>
    <dbReference type="NCBI Taxonomy" id="1606542"/>
    <lineage>
        <taxon>Eukaryota</taxon>
        <taxon>Sar</taxon>
        <taxon>Stramenopiles</taxon>
        <taxon>Ochrophyta</taxon>
        <taxon>Bolidophyceae</taxon>
        <taxon>Parmales</taxon>
        <taxon>Triparmaceae</taxon>
        <taxon>Triparma</taxon>
    </lineage>
</organism>
<feature type="compositionally biased region" description="Acidic residues" evidence="1">
    <location>
        <begin position="123"/>
        <end position="137"/>
    </location>
</feature>
<proteinExistence type="predicted"/>
<feature type="compositionally biased region" description="Basic residues" evidence="1">
    <location>
        <begin position="191"/>
        <end position="200"/>
    </location>
</feature>
<keyword evidence="3" id="KW-1185">Reference proteome</keyword>
<comment type="caution">
    <text evidence="2">The sequence shown here is derived from an EMBL/GenBank/DDBJ whole genome shotgun (WGS) entry which is preliminary data.</text>
</comment>
<protein>
    <submittedName>
        <fullName evidence="2">Uncharacterized protein</fullName>
    </submittedName>
</protein>
<dbReference type="AlphaFoldDB" id="A0A9W7B3N9"/>
<name>A0A9W7B3N9_9STRA</name>